<dbReference type="PANTHER" id="PTHR31636">
    <property type="entry name" value="OSJNBA0084A10.13 PROTEIN-RELATED"/>
    <property type="match status" value="1"/>
</dbReference>
<gene>
    <name evidence="4" type="ORF">ACH5RR_005183</name>
</gene>
<comment type="caution">
    <text evidence="3">Lacks conserved residue(s) required for the propagation of feature annotation.</text>
</comment>
<accession>A0ABD3AKF3</accession>
<protein>
    <submittedName>
        <fullName evidence="4">Uncharacterized protein</fullName>
    </submittedName>
</protein>
<evidence type="ECO:0000256" key="3">
    <source>
        <dbReference type="PROSITE-ProRule" id="PRU01191"/>
    </source>
</evidence>
<organism evidence="4 5">
    <name type="scientific">Cinchona calisaya</name>
    <dbReference type="NCBI Taxonomy" id="153742"/>
    <lineage>
        <taxon>Eukaryota</taxon>
        <taxon>Viridiplantae</taxon>
        <taxon>Streptophyta</taxon>
        <taxon>Embryophyta</taxon>
        <taxon>Tracheophyta</taxon>
        <taxon>Spermatophyta</taxon>
        <taxon>Magnoliopsida</taxon>
        <taxon>eudicotyledons</taxon>
        <taxon>Gunneridae</taxon>
        <taxon>Pentapetalae</taxon>
        <taxon>asterids</taxon>
        <taxon>lamiids</taxon>
        <taxon>Gentianales</taxon>
        <taxon>Rubiaceae</taxon>
        <taxon>Cinchonoideae</taxon>
        <taxon>Cinchoneae</taxon>
        <taxon>Cinchona</taxon>
    </lineage>
</organism>
<dbReference type="PROSITE" id="PS50985">
    <property type="entry name" value="GRAS"/>
    <property type="match status" value="1"/>
</dbReference>
<dbReference type="InterPro" id="IPR005202">
    <property type="entry name" value="TF_GRAS"/>
</dbReference>
<keyword evidence="1" id="KW-0805">Transcription regulation</keyword>
<reference evidence="4 5" key="1">
    <citation type="submission" date="2024-11" db="EMBL/GenBank/DDBJ databases">
        <title>A near-complete genome assembly of Cinchona calisaya.</title>
        <authorList>
            <person name="Lian D.C."/>
            <person name="Zhao X.W."/>
            <person name="Wei L."/>
        </authorList>
    </citation>
    <scope>NUCLEOTIDE SEQUENCE [LARGE SCALE GENOMIC DNA]</scope>
    <source>
        <tissue evidence="4">Nenye</tissue>
    </source>
</reference>
<comment type="caution">
    <text evidence="4">The sequence shown here is derived from an EMBL/GenBank/DDBJ whole genome shotgun (WGS) entry which is preliminary data.</text>
</comment>
<dbReference type="Proteomes" id="UP001630127">
    <property type="component" value="Unassembled WGS sequence"/>
</dbReference>
<keyword evidence="2" id="KW-0804">Transcription</keyword>
<feature type="region of interest" description="SAW" evidence="3">
    <location>
        <begin position="455"/>
        <end position="528"/>
    </location>
</feature>
<evidence type="ECO:0000256" key="1">
    <source>
        <dbReference type="ARBA" id="ARBA00023015"/>
    </source>
</evidence>
<dbReference type="AlphaFoldDB" id="A0ABD3AKF3"/>
<comment type="similarity">
    <text evidence="3">Belongs to the GRAS family.</text>
</comment>
<keyword evidence="5" id="KW-1185">Reference proteome</keyword>
<evidence type="ECO:0000313" key="4">
    <source>
        <dbReference type="EMBL" id="KAL3531662.1"/>
    </source>
</evidence>
<evidence type="ECO:0000256" key="2">
    <source>
        <dbReference type="ARBA" id="ARBA00023163"/>
    </source>
</evidence>
<proteinExistence type="inferred from homology"/>
<sequence>MMDSILNNVREDEFYMGPLSAMDETYLETTVLQERFVNFRVHLDDNMDITTEDVLVYFKDPISSNGEITDFSISPEESITTKGGFYNFQPQSSFHVSSLNQTTSSFISTSDASLDVTSMPSIPPSSSASLILPAEGMEFDKELAVFHLLMAYAEAVEMGQEDLTEVIVKRISEKVSPVGDTLERLMYYMFHNSLERHSSDYLKQESVKNFYQAFRAFYQIFPHGKFAHFAANLAILETLPNDADMIIRIFDFDVGEGIQWASLIEAIGHQRREVRLTSVKFGEYEDSDASTLMWKFEDTKKRLCDYARTYGLKLKVDVMELVDLVDEMKNIINQKGLSYGRREFIVFNCMIGIPHMGRLRSRKDVFDFLELSQKFLQIQGQKYCATENRGIIVIGDGDAWEKVKNASNYGTYLDGNMAHYQTLLESIQLNFPSHLGEARTAMETLFVAPFVSSHAWAEKWEERKKYGHINELGFGLKGLKLSLESLLEAKEMVREGESLYGVRIEGDSYNEMVMDWRGIPMVRVSCWRS</sequence>
<evidence type="ECO:0000313" key="5">
    <source>
        <dbReference type="Proteomes" id="UP001630127"/>
    </source>
</evidence>
<dbReference type="EMBL" id="JBJUIK010000003">
    <property type="protein sequence ID" value="KAL3531662.1"/>
    <property type="molecule type" value="Genomic_DNA"/>
</dbReference>
<dbReference type="Pfam" id="PF03514">
    <property type="entry name" value="GRAS"/>
    <property type="match status" value="1"/>
</dbReference>
<name>A0ABD3AKF3_9GENT</name>